<feature type="transmembrane region" description="Helical" evidence="13">
    <location>
        <begin position="691"/>
        <end position="713"/>
    </location>
</feature>
<dbReference type="InterPro" id="IPR050095">
    <property type="entry name" value="ECF_ABC_transporter_ATP-bd"/>
</dbReference>
<keyword evidence="11 13" id="KW-0472">Membrane</keyword>
<feature type="transmembrane region" description="Helical" evidence="13">
    <location>
        <begin position="649"/>
        <end position="671"/>
    </location>
</feature>
<dbReference type="InterPro" id="IPR017871">
    <property type="entry name" value="ABC_transporter-like_CS"/>
</dbReference>
<evidence type="ECO:0000313" key="16">
    <source>
        <dbReference type="Proteomes" id="UP000029082"/>
    </source>
</evidence>
<dbReference type="NCBIfam" id="NF010167">
    <property type="entry name" value="PRK13648.1"/>
    <property type="match status" value="2"/>
</dbReference>
<evidence type="ECO:0000256" key="1">
    <source>
        <dbReference type="ARBA" id="ARBA00004141"/>
    </source>
</evidence>
<evidence type="ECO:0000256" key="2">
    <source>
        <dbReference type="ARBA" id="ARBA00004236"/>
    </source>
</evidence>
<dbReference type="Gene3D" id="3.40.50.300">
    <property type="entry name" value="P-loop containing nucleotide triphosphate hydrolases"/>
    <property type="match status" value="2"/>
</dbReference>
<keyword evidence="5" id="KW-1003">Cell membrane</keyword>
<keyword evidence="6 13" id="KW-0812">Transmembrane</keyword>
<dbReference type="Pfam" id="PF00005">
    <property type="entry name" value="ABC_tran"/>
    <property type="match status" value="2"/>
</dbReference>
<dbReference type="STRING" id="1437603.GCA_000771525_01024"/>
<dbReference type="PROSITE" id="PS50893">
    <property type="entry name" value="ABC_TRANSPORTER_2"/>
    <property type="match status" value="2"/>
</dbReference>
<dbReference type="EMBL" id="JGZE01000001">
    <property type="protein sequence ID" value="KFI80189.1"/>
    <property type="molecule type" value="Genomic_DNA"/>
</dbReference>
<dbReference type="eggNOG" id="COG0619">
    <property type="taxonomic scope" value="Bacteria"/>
</dbReference>
<dbReference type="SUPFAM" id="SSF52540">
    <property type="entry name" value="P-loop containing nucleoside triphosphate hydrolases"/>
    <property type="match status" value="2"/>
</dbReference>
<feature type="region of interest" description="Disordered" evidence="12">
    <location>
        <begin position="285"/>
        <end position="316"/>
    </location>
</feature>
<reference evidence="15 16" key="1">
    <citation type="submission" date="2014-03" db="EMBL/GenBank/DDBJ databases">
        <title>Genomics of Bifidobacteria.</title>
        <authorList>
            <person name="Ventura M."/>
            <person name="Milani C."/>
            <person name="Lugli G.A."/>
        </authorList>
    </citation>
    <scope>NUCLEOTIDE SEQUENCE [LARGE SCALE GENOMIC DNA]</scope>
    <source>
        <strain evidence="15 16">DSM 21395</strain>
    </source>
</reference>
<dbReference type="CDD" id="cd03225">
    <property type="entry name" value="ABC_cobalt_CbiO_domain1"/>
    <property type="match status" value="2"/>
</dbReference>
<proteinExistence type="inferred from homology"/>
<dbReference type="GO" id="GO:0043190">
    <property type="term" value="C:ATP-binding cassette (ABC) transporter complex"/>
    <property type="evidence" value="ECO:0007669"/>
    <property type="project" value="TreeGrafter"/>
</dbReference>
<organism evidence="15 16">
    <name type="scientific">Bifidobacterium mongoliense DSM 21395</name>
    <dbReference type="NCBI Taxonomy" id="1437603"/>
    <lineage>
        <taxon>Bacteria</taxon>
        <taxon>Bacillati</taxon>
        <taxon>Actinomycetota</taxon>
        <taxon>Actinomycetes</taxon>
        <taxon>Bifidobacteriales</taxon>
        <taxon>Bifidobacteriaceae</taxon>
        <taxon>Bifidobacterium</taxon>
    </lineage>
</organism>
<dbReference type="GeneID" id="93094154"/>
<evidence type="ECO:0000256" key="10">
    <source>
        <dbReference type="ARBA" id="ARBA00022989"/>
    </source>
</evidence>
<feature type="region of interest" description="Disordered" evidence="12">
    <location>
        <begin position="560"/>
        <end position="581"/>
    </location>
</feature>
<dbReference type="InterPro" id="IPR015856">
    <property type="entry name" value="ABC_transpr_CbiO/EcfA_su"/>
</dbReference>
<evidence type="ECO:0000256" key="5">
    <source>
        <dbReference type="ARBA" id="ARBA00022475"/>
    </source>
</evidence>
<dbReference type="CDD" id="cd16914">
    <property type="entry name" value="EcfT"/>
    <property type="match status" value="1"/>
</dbReference>
<evidence type="ECO:0000256" key="8">
    <source>
        <dbReference type="ARBA" id="ARBA00022840"/>
    </source>
</evidence>
<dbReference type="InterPro" id="IPR003593">
    <property type="entry name" value="AAA+_ATPase"/>
</dbReference>
<feature type="compositionally biased region" description="Low complexity" evidence="12">
    <location>
        <begin position="297"/>
        <end position="310"/>
    </location>
</feature>
<dbReference type="SMART" id="SM00382">
    <property type="entry name" value="AAA"/>
    <property type="match status" value="2"/>
</dbReference>
<dbReference type="Proteomes" id="UP000029082">
    <property type="component" value="Unassembled WGS sequence"/>
</dbReference>
<feature type="domain" description="ABC transporter" evidence="14">
    <location>
        <begin position="333"/>
        <end position="570"/>
    </location>
</feature>
<comment type="caution">
    <text evidence="15">The sequence shown here is derived from an EMBL/GenBank/DDBJ whole genome shotgun (WGS) entry which is preliminary data.</text>
</comment>
<dbReference type="InterPro" id="IPR003339">
    <property type="entry name" value="ABC/ECF_trnsptr_transmembrane"/>
</dbReference>
<dbReference type="PANTHER" id="PTHR43553:SF24">
    <property type="entry name" value="ENERGY-COUPLING FACTOR TRANSPORTER ATP-BINDING PROTEIN ECFA1"/>
    <property type="match status" value="1"/>
</dbReference>
<keyword evidence="9" id="KW-1278">Translocase</keyword>
<keyword evidence="10 13" id="KW-1133">Transmembrane helix</keyword>
<dbReference type="PROSITE" id="PS00211">
    <property type="entry name" value="ABC_TRANSPORTER_1"/>
    <property type="match status" value="2"/>
</dbReference>
<comment type="similarity">
    <text evidence="3">Belongs to the ABC transporter superfamily.</text>
</comment>
<evidence type="ECO:0000256" key="11">
    <source>
        <dbReference type="ARBA" id="ARBA00023136"/>
    </source>
</evidence>
<feature type="domain" description="ABC transporter" evidence="14">
    <location>
        <begin position="43"/>
        <end position="282"/>
    </location>
</feature>
<evidence type="ECO:0000256" key="4">
    <source>
        <dbReference type="ARBA" id="ARBA00022448"/>
    </source>
</evidence>
<dbReference type="eggNOG" id="COG1129">
    <property type="taxonomic scope" value="Bacteria"/>
</dbReference>
<dbReference type="FunFam" id="3.40.50.300:FF:000224">
    <property type="entry name" value="Energy-coupling factor transporter ATP-binding protein EcfA"/>
    <property type="match status" value="1"/>
</dbReference>
<accession>A0A087CA89</accession>
<feature type="transmembrane region" description="Helical" evidence="13">
    <location>
        <begin position="610"/>
        <end position="637"/>
    </location>
</feature>
<gene>
    <name evidence="15" type="ORF">BMON_0057</name>
</gene>
<sequence>MSAEAIFDPSDVRERTNQESPSPVASATPDVRSAADPDISVVASLRNVRFSYDRGATWALDGVDLDIRAGESLCLMGPNGSGKSTLSKILAGLIAPDHGVVELLGSTVFDDDGPRPQEYRRARRSIGAVFQNPEDQIVTTVVQDDIAFGPENLGFPRERIGDRMAYALDAVDMARYRDADPTHMSGGQQQRIAIAGALAMEPRMIVLDEPTAMLDTVARHDVVHTLHRMHQAGTTIVHVTHLADETPHADRIIRLDHGRIVADIRRDGSWPAETSTLPEFIQAPRDRTHDHPDAHPDAVVGADGGAAPDSDATRPSCPVIDSQWRAHTTEPAIEVSHVSKHYGYGGATVINDLSFSVSRGETVAIMGRNGSGKTTLARMICALTRPDSGTIRVGGLDVTSRSRRARKALRRETGFIMQRPERQLFARTVAADIAYGPGNQGLSPTEVRERVDEAMTLVHISHLAQRSPFSLSGGQQRLVAIAGILACRPNILVMDEPTASLDARAKTGIHDLVHELRTRGVTMLLITHSPQEAASLCDRTLQMPTPDEAADMDAATGTKMDSAVNEPAETPRTTTTSHDHPDHVAIEGRTAVHPVPSPSFIASLDPRVKLVSFLALMFTAFTVVSPAQLIATAVMVTAMTIAARMHPRAMWRSISGFLALFAAMGLLNVFFVRGGRTLATVFTIPITTDGLMVAVLYTSRLAMVIILGAILLATTMPTSLTDAVGSLLSPLRRRVHTQELALVMSLALRFMPTLTLETHAIIDAQAARGGSIETGSLTQRIRALGAILIPVFAGTLRHADNLSLALDARCYEEGIHRTHWRRMSIAARDIVFATLCAAYIMLLIALMFL</sequence>
<keyword evidence="16" id="KW-1185">Reference proteome</keyword>
<evidence type="ECO:0000256" key="7">
    <source>
        <dbReference type="ARBA" id="ARBA00022741"/>
    </source>
</evidence>
<dbReference type="OrthoDB" id="501320at2"/>
<evidence type="ECO:0000259" key="14">
    <source>
        <dbReference type="PROSITE" id="PS50893"/>
    </source>
</evidence>
<feature type="compositionally biased region" description="Basic and acidic residues" evidence="12">
    <location>
        <begin position="285"/>
        <end position="296"/>
    </location>
</feature>
<keyword evidence="15" id="KW-0378">Hydrolase</keyword>
<dbReference type="GO" id="GO:0005524">
    <property type="term" value="F:ATP binding"/>
    <property type="evidence" value="ECO:0007669"/>
    <property type="project" value="UniProtKB-KW"/>
</dbReference>
<dbReference type="GO" id="GO:0016887">
    <property type="term" value="F:ATP hydrolysis activity"/>
    <property type="evidence" value="ECO:0007669"/>
    <property type="project" value="InterPro"/>
</dbReference>
<name>A0A087CA89_9BIFI</name>
<dbReference type="Pfam" id="PF02361">
    <property type="entry name" value="CbiQ"/>
    <property type="match status" value="1"/>
</dbReference>
<dbReference type="EC" id="3.6.3.31" evidence="15"/>
<protein>
    <submittedName>
        <fullName evidence="15">Fused ATP-binding protein and permease of ABC transporter</fullName>
        <ecNumber evidence="15">3.6.3.31</ecNumber>
    </submittedName>
</protein>
<evidence type="ECO:0000256" key="3">
    <source>
        <dbReference type="ARBA" id="ARBA00005417"/>
    </source>
</evidence>
<feature type="region of interest" description="Disordered" evidence="12">
    <location>
        <begin position="1"/>
        <end position="32"/>
    </location>
</feature>
<evidence type="ECO:0000256" key="6">
    <source>
        <dbReference type="ARBA" id="ARBA00022692"/>
    </source>
</evidence>
<evidence type="ECO:0000256" key="9">
    <source>
        <dbReference type="ARBA" id="ARBA00022967"/>
    </source>
</evidence>
<dbReference type="AlphaFoldDB" id="A0A087CA89"/>
<dbReference type="InterPro" id="IPR027417">
    <property type="entry name" value="P-loop_NTPase"/>
</dbReference>
<dbReference type="RefSeq" id="WP_081882709.1">
    <property type="nucleotide sequence ID" value="NZ_JDUO01000003.1"/>
</dbReference>
<keyword evidence="8 15" id="KW-0067">ATP-binding</keyword>
<dbReference type="InterPro" id="IPR003439">
    <property type="entry name" value="ABC_transporter-like_ATP-bd"/>
</dbReference>
<feature type="transmembrane region" description="Helical" evidence="13">
    <location>
        <begin position="830"/>
        <end position="848"/>
    </location>
</feature>
<evidence type="ECO:0000256" key="12">
    <source>
        <dbReference type="SAM" id="MobiDB-lite"/>
    </source>
</evidence>
<keyword evidence="4" id="KW-0813">Transport</keyword>
<keyword evidence="7" id="KW-0547">Nucleotide-binding</keyword>
<evidence type="ECO:0000256" key="13">
    <source>
        <dbReference type="SAM" id="Phobius"/>
    </source>
</evidence>
<evidence type="ECO:0000313" key="15">
    <source>
        <dbReference type="EMBL" id="KFI80189.1"/>
    </source>
</evidence>
<dbReference type="PANTHER" id="PTHR43553">
    <property type="entry name" value="HEAVY METAL TRANSPORTER"/>
    <property type="match status" value="1"/>
</dbReference>
<comment type="subcellular location">
    <subcellularLocation>
        <location evidence="2">Cell membrane</location>
    </subcellularLocation>
    <subcellularLocation>
        <location evidence="1">Membrane</location>
        <topology evidence="1">Multi-pass membrane protein</topology>
    </subcellularLocation>
</comment>
<dbReference type="GO" id="GO:0042626">
    <property type="term" value="F:ATPase-coupled transmembrane transporter activity"/>
    <property type="evidence" value="ECO:0007669"/>
    <property type="project" value="TreeGrafter"/>
</dbReference>